<dbReference type="SUPFAM" id="SSF56281">
    <property type="entry name" value="Metallo-hydrolase/oxidoreductase"/>
    <property type="match status" value="1"/>
</dbReference>
<dbReference type="Pfam" id="PF00753">
    <property type="entry name" value="Lactamase_B"/>
    <property type="match status" value="1"/>
</dbReference>
<reference evidence="2 3" key="1">
    <citation type="journal article" date="2019" name="Nat. Ecol. Evol.">
        <title>Megaphylogeny resolves global patterns of mushroom evolution.</title>
        <authorList>
            <person name="Varga T."/>
            <person name="Krizsan K."/>
            <person name="Foldi C."/>
            <person name="Dima B."/>
            <person name="Sanchez-Garcia M."/>
            <person name="Sanchez-Ramirez S."/>
            <person name="Szollosi G.J."/>
            <person name="Szarkandi J.G."/>
            <person name="Papp V."/>
            <person name="Albert L."/>
            <person name="Andreopoulos W."/>
            <person name="Angelini C."/>
            <person name="Antonin V."/>
            <person name="Barry K.W."/>
            <person name="Bougher N.L."/>
            <person name="Buchanan P."/>
            <person name="Buyck B."/>
            <person name="Bense V."/>
            <person name="Catcheside P."/>
            <person name="Chovatia M."/>
            <person name="Cooper J."/>
            <person name="Damon W."/>
            <person name="Desjardin D."/>
            <person name="Finy P."/>
            <person name="Geml J."/>
            <person name="Haridas S."/>
            <person name="Hughes K."/>
            <person name="Justo A."/>
            <person name="Karasinski D."/>
            <person name="Kautmanova I."/>
            <person name="Kiss B."/>
            <person name="Kocsube S."/>
            <person name="Kotiranta H."/>
            <person name="LaButti K.M."/>
            <person name="Lechner B.E."/>
            <person name="Liimatainen K."/>
            <person name="Lipzen A."/>
            <person name="Lukacs Z."/>
            <person name="Mihaltcheva S."/>
            <person name="Morgado L.N."/>
            <person name="Niskanen T."/>
            <person name="Noordeloos M.E."/>
            <person name="Ohm R.A."/>
            <person name="Ortiz-Santana B."/>
            <person name="Ovrebo C."/>
            <person name="Racz N."/>
            <person name="Riley R."/>
            <person name="Savchenko A."/>
            <person name="Shiryaev A."/>
            <person name="Soop K."/>
            <person name="Spirin V."/>
            <person name="Szebenyi C."/>
            <person name="Tomsovsky M."/>
            <person name="Tulloss R.E."/>
            <person name="Uehling J."/>
            <person name="Grigoriev I.V."/>
            <person name="Vagvolgyi C."/>
            <person name="Papp T."/>
            <person name="Martin F.M."/>
            <person name="Miettinen O."/>
            <person name="Hibbett D.S."/>
            <person name="Nagy L.G."/>
        </authorList>
    </citation>
    <scope>NUCLEOTIDE SEQUENCE [LARGE SCALE GENOMIC DNA]</scope>
    <source>
        <strain evidence="2 3">OMC1185</strain>
    </source>
</reference>
<dbReference type="EMBL" id="ML213503">
    <property type="protein sequence ID" value="TFK56459.1"/>
    <property type="molecule type" value="Genomic_DNA"/>
</dbReference>
<dbReference type="CDD" id="cd07713">
    <property type="entry name" value="DHPS-like_MBL-fold"/>
    <property type="match status" value="1"/>
</dbReference>
<dbReference type="Proteomes" id="UP000305948">
    <property type="component" value="Unassembled WGS sequence"/>
</dbReference>
<proteinExistence type="predicted"/>
<dbReference type="STRING" id="5364.A0A5C3NEZ3"/>
<organism evidence="2 3">
    <name type="scientific">Heliocybe sulcata</name>
    <dbReference type="NCBI Taxonomy" id="5364"/>
    <lineage>
        <taxon>Eukaryota</taxon>
        <taxon>Fungi</taxon>
        <taxon>Dikarya</taxon>
        <taxon>Basidiomycota</taxon>
        <taxon>Agaricomycotina</taxon>
        <taxon>Agaricomycetes</taxon>
        <taxon>Gloeophyllales</taxon>
        <taxon>Gloeophyllaceae</taxon>
        <taxon>Heliocybe</taxon>
    </lineage>
</organism>
<evidence type="ECO:0000259" key="1">
    <source>
        <dbReference type="Pfam" id="PF00753"/>
    </source>
</evidence>
<dbReference type="OrthoDB" id="1470350at2759"/>
<feature type="domain" description="Metallo-beta-lactamase" evidence="1">
    <location>
        <begin position="83"/>
        <end position="170"/>
    </location>
</feature>
<dbReference type="InterPro" id="IPR036866">
    <property type="entry name" value="RibonucZ/Hydroxyglut_hydro"/>
</dbReference>
<dbReference type="InterPro" id="IPR052926">
    <property type="entry name" value="Metallo-beta-lactamase_dom"/>
</dbReference>
<keyword evidence="3" id="KW-1185">Reference proteome</keyword>
<protein>
    <recommendedName>
        <fullName evidence="1">Metallo-beta-lactamase domain-containing protein</fullName>
    </recommendedName>
</protein>
<dbReference type="PANTHER" id="PTHR13754">
    <property type="entry name" value="METALLO-BETA-LACTAMASE SUPERFAMILY PROTEIN"/>
    <property type="match status" value="1"/>
</dbReference>
<dbReference type="InterPro" id="IPR001279">
    <property type="entry name" value="Metallo-B-lactamas"/>
</dbReference>
<accession>A0A5C3NEZ3</accession>
<evidence type="ECO:0000313" key="3">
    <source>
        <dbReference type="Proteomes" id="UP000305948"/>
    </source>
</evidence>
<sequence length="371" mass="40171">MPATFKKEDLKRVDHFAVTFLVDNSIEWMTKLPPGFKHELRQHLAEHPVSDPLTGVPFVDLENYCCGAHGFSALIETSVGGNAQHYTLFDTGPDSRSLIRNIESMNVPVGKIERVILSHWHADHSGGLLSLLKHRRQAIKEDSTKPPPKIAVDLHPSRPIARGIAPPPHDVVIARLPPDPAFEEIESEGGIVEVSDAGHVVADGTVFVSGEIPRVTEFEGGLLGGMRWIEDGGKGHWVAENHIMDERYALVDVLGKGLIIFTACSHAGVVNVVRDAVSRFSRPVYMVIGGLHLAGPELADRIAPTTDFLANKLVPAPAYVLPMHCTGFNAKVALREALGDACVPAGTGMRFEASGDAQFDERLPVPTISGK</sequence>
<dbReference type="Gene3D" id="3.60.15.10">
    <property type="entry name" value="Ribonuclease Z/Hydroxyacylglutathione hydrolase-like"/>
    <property type="match status" value="1"/>
</dbReference>
<dbReference type="AlphaFoldDB" id="A0A5C3NEZ3"/>
<gene>
    <name evidence="2" type="ORF">OE88DRAFT_1649765</name>
</gene>
<name>A0A5C3NEZ3_9AGAM</name>
<dbReference type="GO" id="GO:0016740">
    <property type="term" value="F:transferase activity"/>
    <property type="evidence" value="ECO:0007669"/>
    <property type="project" value="TreeGrafter"/>
</dbReference>
<evidence type="ECO:0000313" key="2">
    <source>
        <dbReference type="EMBL" id="TFK56459.1"/>
    </source>
</evidence>
<dbReference type="InterPro" id="IPR041712">
    <property type="entry name" value="DHPS-like_MBL-fold"/>
</dbReference>
<dbReference type="PANTHER" id="PTHR13754:SF13">
    <property type="entry name" value="METALLO-BETA-LACTAMASE SUPERFAMILY PROTEIN (AFU_ORTHOLOGUE AFUA_3G07630)"/>
    <property type="match status" value="1"/>
</dbReference>